<comment type="caution">
    <text evidence="3">The sequence shown here is derived from an EMBL/GenBank/DDBJ whole genome shotgun (WGS) entry which is preliminary data.</text>
</comment>
<dbReference type="Pfam" id="PF10756">
    <property type="entry name" value="bPH_6"/>
    <property type="match status" value="1"/>
</dbReference>
<dbReference type="Proteomes" id="UP001499841">
    <property type="component" value="Unassembled WGS sequence"/>
</dbReference>
<proteinExistence type="predicted"/>
<name>A0ABP6UMB8_9MICO</name>
<feature type="domain" description="Low molecular weight protein antigen 6 PH" evidence="2">
    <location>
        <begin position="111"/>
        <end position="154"/>
    </location>
</feature>
<evidence type="ECO:0000256" key="1">
    <source>
        <dbReference type="SAM" id="Phobius"/>
    </source>
</evidence>
<gene>
    <name evidence="3" type="ORF">GCM10022262_40940</name>
</gene>
<protein>
    <recommendedName>
        <fullName evidence="2">Low molecular weight protein antigen 6 PH domain-containing protein</fullName>
    </recommendedName>
</protein>
<sequence length="183" mass="20606">MSVSFAPTLGFRYGDGGRHLPDGERLACHAWRVQPTGGTNHSSGALPPRQTWHPVHRRLLISICAAAALLPLVSITLRWSAADERGLWDLTTLLSVGQTVAFTILTWIHTRTRIDADTEGLHLVDAFRTVTYPWEDIAEIRPSIAKGKRTYLVLVRRNHPIIDLPITEEHLDELRRWHQAATT</sequence>
<reference evidence="4" key="1">
    <citation type="journal article" date="2019" name="Int. J. Syst. Evol. Microbiol.">
        <title>The Global Catalogue of Microorganisms (GCM) 10K type strain sequencing project: providing services to taxonomists for standard genome sequencing and annotation.</title>
        <authorList>
            <consortium name="The Broad Institute Genomics Platform"/>
            <consortium name="The Broad Institute Genome Sequencing Center for Infectious Disease"/>
            <person name="Wu L."/>
            <person name="Ma J."/>
        </authorList>
    </citation>
    <scope>NUCLEOTIDE SEQUENCE [LARGE SCALE GENOMIC DNA]</scope>
    <source>
        <strain evidence="4">JCM 17459</strain>
    </source>
</reference>
<evidence type="ECO:0000313" key="3">
    <source>
        <dbReference type="EMBL" id="GAA3512794.1"/>
    </source>
</evidence>
<keyword evidence="1" id="KW-0812">Transmembrane</keyword>
<feature type="transmembrane region" description="Helical" evidence="1">
    <location>
        <begin position="59"/>
        <end position="81"/>
    </location>
</feature>
<feature type="transmembrane region" description="Helical" evidence="1">
    <location>
        <begin position="87"/>
        <end position="108"/>
    </location>
</feature>
<keyword evidence="4" id="KW-1185">Reference proteome</keyword>
<dbReference type="EMBL" id="BAABBA010000040">
    <property type="protein sequence ID" value="GAA3512794.1"/>
    <property type="molecule type" value="Genomic_DNA"/>
</dbReference>
<evidence type="ECO:0000259" key="2">
    <source>
        <dbReference type="Pfam" id="PF10756"/>
    </source>
</evidence>
<keyword evidence="1" id="KW-0472">Membrane</keyword>
<dbReference type="InterPro" id="IPR019692">
    <property type="entry name" value="CFP-6_PH"/>
</dbReference>
<organism evidence="3 4">
    <name type="scientific">Georgenia daeguensis</name>
    <dbReference type="NCBI Taxonomy" id="908355"/>
    <lineage>
        <taxon>Bacteria</taxon>
        <taxon>Bacillati</taxon>
        <taxon>Actinomycetota</taxon>
        <taxon>Actinomycetes</taxon>
        <taxon>Micrococcales</taxon>
        <taxon>Bogoriellaceae</taxon>
        <taxon>Georgenia</taxon>
    </lineage>
</organism>
<evidence type="ECO:0000313" key="4">
    <source>
        <dbReference type="Proteomes" id="UP001499841"/>
    </source>
</evidence>
<keyword evidence="1" id="KW-1133">Transmembrane helix</keyword>
<accession>A0ABP6UMB8</accession>